<evidence type="ECO:0000256" key="6">
    <source>
        <dbReference type="ARBA" id="ARBA00023136"/>
    </source>
</evidence>
<dbReference type="SUPFAM" id="SSF53448">
    <property type="entry name" value="Nucleotide-diphospho-sugar transferases"/>
    <property type="match status" value="1"/>
</dbReference>
<evidence type="ECO:0000313" key="9">
    <source>
        <dbReference type="EMBL" id="MBK9297296.1"/>
    </source>
</evidence>
<comment type="caution">
    <text evidence="9">The sequence shown here is derived from an EMBL/GenBank/DDBJ whole genome shotgun (WGS) entry which is preliminary data.</text>
</comment>
<dbReference type="InterPro" id="IPR043148">
    <property type="entry name" value="TagF_C"/>
</dbReference>
<dbReference type="Proteomes" id="UP000727993">
    <property type="component" value="Unassembled WGS sequence"/>
</dbReference>
<evidence type="ECO:0000256" key="1">
    <source>
        <dbReference type="ARBA" id="ARBA00004202"/>
    </source>
</evidence>
<accession>A0A936TD78</accession>
<evidence type="ECO:0000256" key="5">
    <source>
        <dbReference type="ARBA" id="ARBA00022944"/>
    </source>
</evidence>
<gene>
    <name evidence="9" type="ORF">IPN02_10800</name>
</gene>
<keyword evidence="6" id="KW-0472">Membrane</keyword>
<feature type="domain" description="Glycosyltransferase 2-like" evidence="8">
    <location>
        <begin position="6"/>
        <end position="170"/>
    </location>
</feature>
<dbReference type="GO" id="GO:0019350">
    <property type="term" value="P:teichoic acid biosynthetic process"/>
    <property type="evidence" value="ECO:0007669"/>
    <property type="project" value="UniProtKB-KW"/>
</dbReference>
<dbReference type="EMBL" id="JADJZA010000007">
    <property type="protein sequence ID" value="MBK9297296.1"/>
    <property type="molecule type" value="Genomic_DNA"/>
</dbReference>
<dbReference type="GO" id="GO:0047355">
    <property type="term" value="F:CDP-glycerol glycerophosphotransferase activity"/>
    <property type="evidence" value="ECO:0007669"/>
    <property type="project" value="InterPro"/>
</dbReference>
<evidence type="ECO:0000256" key="3">
    <source>
        <dbReference type="ARBA" id="ARBA00022475"/>
    </source>
</evidence>
<dbReference type="Pfam" id="PF04464">
    <property type="entry name" value="Glyphos_transf"/>
    <property type="match status" value="1"/>
</dbReference>
<name>A0A936TD78_9ACTN</name>
<protein>
    <submittedName>
        <fullName evidence="9">Bifunctional glycosyltransferase family 2 protein/CDP-glycerol:glycerophosphate glycerophosphotransferase</fullName>
    </submittedName>
</protein>
<comment type="subcellular location">
    <subcellularLocation>
        <location evidence="1">Cell membrane</location>
        <topology evidence="1">Peripheral membrane protein</topology>
    </subcellularLocation>
</comment>
<dbReference type="Gene3D" id="3.90.550.10">
    <property type="entry name" value="Spore Coat Polysaccharide Biosynthesis Protein SpsA, Chain A"/>
    <property type="match status" value="1"/>
</dbReference>
<keyword evidence="5" id="KW-0777">Teichoic acid biosynthesis</keyword>
<dbReference type="PANTHER" id="PTHR37316">
    <property type="entry name" value="TEICHOIC ACID GLYCEROL-PHOSPHATE PRIMASE"/>
    <property type="match status" value="1"/>
</dbReference>
<evidence type="ECO:0000259" key="8">
    <source>
        <dbReference type="Pfam" id="PF00535"/>
    </source>
</evidence>
<evidence type="ECO:0000313" key="10">
    <source>
        <dbReference type="Proteomes" id="UP000727993"/>
    </source>
</evidence>
<dbReference type="Pfam" id="PF00535">
    <property type="entry name" value="Glycos_transf_2"/>
    <property type="match status" value="1"/>
</dbReference>
<reference evidence="9 10" key="1">
    <citation type="submission" date="2020-10" db="EMBL/GenBank/DDBJ databases">
        <title>Connecting structure to function with the recovery of over 1000 high-quality activated sludge metagenome-assembled genomes encoding full-length rRNA genes using long-read sequencing.</title>
        <authorList>
            <person name="Singleton C.M."/>
            <person name="Petriglieri F."/>
            <person name="Kristensen J.M."/>
            <person name="Kirkegaard R.H."/>
            <person name="Michaelsen T.Y."/>
            <person name="Andersen M.H."/>
            <person name="Karst S.M."/>
            <person name="Dueholm M.S."/>
            <person name="Nielsen P.H."/>
            <person name="Albertsen M."/>
        </authorList>
    </citation>
    <scope>NUCLEOTIDE SEQUENCE [LARGE SCALE GENOMIC DNA]</scope>
    <source>
        <strain evidence="9">Lyne_18-Q3-R50-59_MAXAC.006</strain>
    </source>
</reference>
<dbReference type="InterPro" id="IPR043149">
    <property type="entry name" value="TagF_N"/>
</dbReference>
<dbReference type="InterPro" id="IPR029044">
    <property type="entry name" value="Nucleotide-diphossugar_trans"/>
</dbReference>
<evidence type="ECO:0000256" key="7">
    <source>
        <dbReference type="SAM" id="MobiDB-lite"/>
    </source>
</evidence>
<dbReference type="GO" id="GO:0005886">
    <property type="term" value="C:plasma membrane"/>
    <property type="evidence" value="ECO:0007669"/>
    <property type="project" value="UniProtKB-SubCell"/>
</dbReference>
<dbReference type="InterPro" id="IPR001173">
    <property type="entry name" value="Glyco_trans_2-like"/>
</dbReference>
<dbReference type="InterPro" id="IPR007554">
    <property type="entry name" value="Glycerophosphate_synth"/>
</dbReference>
<sequence>MSSLAIIIPVYNVAGYVRQCIQSVLDQIEAGDQIVVVEDHSTDNSLHIVEEMARRHSEILLVRPEANAGLGRARNLGIQKSTADYLLFLDSDDYFFPGSLDAIRARCDATNPDLVMFDYARVYWNGRKARNMLGGLLEGHPEPVVLSEVPDLLKIINIATNKAYRRVFLEENDLWFPSGYYEDVPFTYPAFCLAESISLLDRVCYAYRQRRTGSILLSTDSRHFELLKQFETALDRFQTEVKLRPWLPVVWERAANHIVAVLAKGEQRLPRELRKQFFMDASDLLNRHSPSVVPYPPGNHGLKYKLIVSGNFRGFEALKRVNQQRIRGRRYKKQLEGKVGPSVERLRRFRPVDPNVAVFSTMWGQLPRGNPLAIAEALATYAPAIQPIWVIAPQHASAARQLGGFEFVEGGTKASQRLFQSAKFFVNDVNFPATWEKRDDQTYLQTQHGTPLKFIGLDVQHHPIAADGMNFSAFLRRIDLWDYNLSSSQYSTEILKRAFPASHELLEYGYPRNDVLVNPPEGIREETRAQLGIPEGHLAVLYTPTHRDGVDQLDLGFDPVAFLKGVPDDVTLIIRSHHRYGPSSGVRMLQSEGRIVDGSDLPEIAPLYLASDVLICDYSSTMFDFANLGRPIVIYGEDWAEYRRLRGTYFDIMEEPPGVVTRSMEELCRAFVSETYRSPSAMKQLDIFQARFCEFDDGRASERVVRKVFLGEEPEAPEPLHDPPVPLATWNVDRPG</sequence>
<keyword evidence="4" id="KW-0808">Transferase</keyword>
<comment type="similarity">
    <text evidence="2">Belongs to the CDP-glycerol glycerophosphotransferase family.</text>
</comment>
<dbReference type="Gene3D" id="3.40.50.12580">
    <property type="match status" value="1"/>
</dbReference>
<evidence type="ECO:0000256" key="2">
    <source>
        <dbReference type="ARBA" id="ARBA00010488"/>
    </source>
</evidence>
<proteinExistence type="inferred from homology"/>
<dbReference type="Gene3D" id="3.40.50.11820">
    <property type="match status" value="1"/>
</dbReference>
<dbReference type="CDD" id="cd00761">
    <property type="entry name" value="Glyco_tranf_GTA_type"/>
    <property type="match status" value="1"/>
</dbReference>
<dbReference type="AlphaFoldDB" id="A0A936TD78"/>
<dbReference type="InterPro" id="IPR051612">
    <property type="entry name" value="Teichoic_Acid_Biosynth"/>
</dbReference>
<evidence type="ECO:0000256" key="4">
    <source>
        <dbReference type="ARBA" id="ARBA00022679"/>
    </source>
</evidence>
<keyword evidence="3" id="KW-1003">Cell membrane</keyword>
<dbReference type="SUPFAM" id="SSF53756">
    <property type="entry name" value="UDP-Glycosyltransferase/glycogen phosphorylase"/>
    <property type="match status" value="1"/>
</dbReference>
<feature type="region of interest" description="Disordered" evidence="7">
    <location>
        <begin position="714"/>
        <end position="736"/>
    </location>
</feature>
<dbReference type="PANTHER" id="PTHR37316:SF3">
    <property type="entry name" value="TEICHOIC ACID GLYCEROL-PHOSPHATE TRANSFERASE"/>
    <property type="match status" value="1"/>
</dbReference>
<organism evidence="9 10">
    <name type="scientific">Candidatus Neomicrothrix subdominans</name>
    <dbReference type="NCBI Taxonomy" id="2954438"/>
    <lineage>
        <taxon>Bacteria</taxon>
        <taxon>Bacillati</taxon>
        <taxon>Actinomycetota</taxon>
        <taxon>Acidimicrobiia</taxon>
        <taxon>Acidimicrobiales</taxon>
        <taxon>Microthrixaceae</taxon>
        <taxon>Candidatus Neomicrothrix</taxon>
    </lineage>
</organism>